<feature type="site" description="Transition state stabilizer" evidence="6">
    <location>
        <position position="178"/>
    </location>
</feature>
<dbReference type="EC" id="2.7.2.1" evidence="6"/>
<dbReference type="GO" id="GO:0006085">
    <property type="term" value="P:acetyl-CoA biosynthetic process"/>
    <property type="evidence" value="ECO:0007669"/>
    <property type="project" value="UniProtKB-UniRule"/>
</dbReference>
<dbReference type="UniPathway" id="UPA00340">
    <property type="reaction ID" value="UER00458"/>
</dbReference>
<keyword evidence="4 6" id="KW-0418">Kinase</keyword>
<dbReference type="RefSeq" id="WP_131099665.1">
    <property type="nucleotide sequence ID" value="NZ_CP036455.1"/>
</dbReference>
<comment type="subcellular location">
    <subcellularLocation>
        <location evidence="6">Cytoplasm</location>
    </subcellularLocation>
</comment>
<dbReference type="InterPro" id="IPR023865">
    <property type="entry name" value="Aliphatic_acid_kinase_CS"/>
</dbReference>
<dbReference type="PRINTS" id="PR00471">
    <property type="entry name" value="ACETATEKNASE"/>
</dbReference>
<comment type="pathway">
    <text evidence="6">Metabolic intermediate biosynthesis; acetyl-CoA biosynthesis; acetyl-CoA from acetate: step 1/2.</text>
</comment>
<dbReference type="PANTHER" id="PTHR21060">
    <property type="entry name" value="ACETATE KINASE"/>
    <property type="match status" value="1"/>
</dbReference>
<comment type="subunit">
    <text evidence="6">Homodimer.</text>
</comment>
<dbReference type="GO" id="GO:0000287">
    <property type="term" value="F:magnesium ion binding"/>
    <property type="evidence" value="ECO:0007669"/>
    <property type="project" value="UniProtKB-UniRule"/>
</dbReference>
<protein>
    <recommendedName>
        <fullName evidence="6">Acetate kinase</fullName>
        <ecNumber evidence="6">2.7.2.1</ecNumber>
    </recommendedName>
    <alternativeName>
        <fullName evidence="6">Acetokinase</fullName>
    </alternativeName>
</protein>
<feature type="binding site" evidence="6">
    <location>
        <begin position="206"/>
        <end position="210"/>
    </location>
    <ligand>
        <name>ATP</name>
        <dbReference type="ChEBI" id="CHEBI:30616"/>
    </ligand>
</feature>
<dbReference type="AlphaFoldDB" id="A0A4P6Q4V0"/>
<evidence type="ECO:0000256" key="2">
    <source>
        <dbReference type="ARBA" id="ARBA00022679"/>
    </source>
</evidence>
<keyword evidence="9" id="KW-1185">Reference proteome</keyword>
<reference evidence="8 9" key="1">
    <citation type="submission" date="2019-02" db="EMBL/GenBank/DDBJ databases">
        <authorList>
            <person name="Khodamoradi S."/>
            <person name="Hahnke R.L."/>
            <person name="Kaempfer P."/>
            <person name="Schumann P."/>
            <person name="Rohde M."/>
            <person name="Steinert M."/>
            <person name="Luzhetskyy A."/>
            <person name="Wink J."/>
            <person name="Ruckert C."/>
        </authorList>
    </citation>
    <scope>NUCLEOTIDE SEQUENCE [LARGE SCALE GENOMIC DNA]</scope>
    <source>
        <strain evidence="8 9">M2</strain>
    </source>
</reference>
<dbReference type="Proteomes" id="UP000292235">
    <property type="component" value="Chromosome"/>
</dbReference>
<name>A0A4P6Q4V0_9ACTN</name>
<comment type="function">
    <text evidence="6">Catalyzes the formation of acetyl phosphate from acetate and ATP. Can also catalyze the reverse reaction.</text>
</comment>
<keyword evidence="6" id="KW-0479">Metal-binding</keyword>
<gene>
    <name evidence="6 8" type="primary">ackA</name>
    <name evidence="8" type="ORF">EKD16_19300</name>
</gene>
<dbReference type="NCBIfam" id="TIGR00016">
    <property type="entry name" value="ackA"/>
    <property type="match status" value="1"/>
</dbReference>
<dbReference type="EMBL" id="CP036455">
    <property type="protein sequence ID" value="QBI55623.1"/>
    <property type="molecule type" value="Genomic_DNA"/>
</dbReference>
<dbReference type="InterPro" id="IPR000890">
    <property type="entry name" value="Aliphatic_acid_kin_short-chain"/>
</dbReference>
<comment type="catalytic activity">
    <reaction evidence="6">
        <text>acetate + ATP = acetyl phosphate + ADP</text>
        <dbReference type="Rhea" id="RHEA:11352"/>
        <dbReference type="ChEBI" id="CHEBI:22191"/>
        <dbReference type="ChEBI" id="CHEBI:30089"/>
        <dbReference type="ChEBI" id="CHEBI:30616"/>
        <dbReference type="ChEBI" id="CHEBI:456216"/>
        <dbReference type="EC" id="2.7.2.1"/>
    </reaction>
</comment>
<feature type="active site" description="Proton donor/acceptor" evidence="6">
    <location>
        <position position="146"/>
    </location>
</feature>
<dbReference type="Pfam" id="PF00871">
    <property type="entry name" value="Acetate_kinase"/>
    <property type="match status" value="1"/>
</dbReference>
<proteinExistence type="inferred from homology"/>
<evidence type="ECO:0000256" key="7">
    <source>
        <dbReference type="RuleBase" id="RU003835"/>
    </source>
</evidence>
<feature type="binding site" evidence="6">
    <location>
        <begin position="280"/>
        <end position="282"/>
    </location>
    <ligand>
        <name>ATP</name>
        <dbReference type="ChEBI" id="CHEBI:30616"/>
    </ligand>
</feature>
<dbReference type="PROSITE" id="PS01075">
    <property type="entry name" value="ACETATE_KINASE_1"/>
    <property type="match status" value="1"/>
</dbReference>
<dbReference type="GO" id="GO:0005737">
    <property type="term" value="C:cytoplasm"/>
    <property type="evidence" value="ECO:0007669"/>
    <property type="project" value="UniProtKB-SubCell"/>
</dbReference>
<feature type="binding site" evidence="6">
    <location>
        <position position="89"/>
    </location>
    <ligand>
        <name>substrate</name>
    </ligand>
</feature>
<keyword evidence="6" id="KW-0460">Magnesium</keyword>
<keyword evidence="2 6" id="KW-0808">Transferase</keyword>
<feature type="binding site" evidence="6">
    <location>
        <begin position="328"/>
        <end position="332"/>
    </location>
    <ligand>
        <name>ATP</name>
        <dbReference type="ChEBI" id="CHEBI:30616"/>
    </ligand>
</feature>
<dbReference type="OrthoDB" id="9802453at2"/>
<dbReference type="InterPro" id="IPR043129">
    <property type="entry name" value="ATPase_NBD"/>
</dbReference>
<dbReference type="InterPro" id="IPR004372">
    <property type="entry name" value="Ac/propionate_kinase"/>
</dbReference>
<evidence type="ECO:0000256" key="3">
    <source>
        <dbReference type="ARBA" id="ARBA00022741"/>
    </source>
</evidence>
<dbReference type="GO" id="GO:0005524">
    <property type="term" value="F:ATP binding"/>
    <property type="evidence" value="ECO:0007669"/>
    <property type="project" value="UniProtKB-KW"/>
</dbReference>
<dbReference type="GO" id="GO:0006083">
    <property type="term" value="P:acetate metabolic process"/>
    <property type="evidence" value="ECO:0007669"/>
    <property type="project" value="TreeGrafter"/>
</dbReference>
<feature type="site" description="Transition state stabilizer" evidence="6">
    <location>
        <position position="239"/>
    </location>
</feature>
<dbReference type="PIRSF" id="PIRSF000722">
    <property type="entry name" value="Acetate_prop_kin"/>
    <property type="match status" value="1"/>
</dbReference>
<keyword evidence="5 6" id="KW-0067">ATP-binding</keyword>
<evidence type="ECO:0000256" key="5">
    <source>
        <dbReference type="ARBA" id="ARBA00022840"/>
    </source>
</evidence>
<feature type="binding site" evidence="6">
    <location>
        <position position="8"/>
    </location>
    <ligand>
        <name>Mg(2+)</name>
        <dbReference type="ChEBI" id="CHEBI:18420"/>
    </ligand>
</feature>
<accession>A0A4P6Q4V0</accession>
<comment type="cofactor">
    <cofactor evidence="6">
        <name>Mg(2+)</name>
        <dbReference type="ChEBI" id="CHEBI:18420"/>
    </cofactor>
    <cofactor evidence="6">
        <name>Mn(2+)</name>
        <dbReference type="ChEBI" id="CHEBI:29035"/>
    </cofactor>
    <text evidence="6">Mg(2+). Can also accept Mn(2+).</text>
</comment>
<dbReference type="PANTHER" id="PTHR21060:SF15">
    <property type="entry name" value="ACETATE KINASE-RELATED"/>
    <property type="match status" value="1"/>
</dbReference>
<dbReference type="Gene3D" id="3.30.420.40">
    <property type="match status" value="2"/>
</dbReference>
<keyword evidence="3 6" id="KW-0547">Nucleotide-binding</keyword>
<sequence length="399" mass="42089">MSHVLVVNSGSSSIKYRLLDMVRRRPGASGSVQRIGEDGAELVHHTGGEPLTRSGPFPDHEAGLRAVLDAFAEAGPDLAQVELAAVGHRVVHGGARFSRPVVVDDAVLDTVAELAPLAPLHNPANLEGIRVGRKVLPDVPHVAVFDTAFHQTLPETAYTYAVPDSWRAEHGVRRYGFHGTSCAYVSRRAAEWLDAEPADVDSIVLHLGNGASATAVAGGRSVDTSMGMTPLEGLVMGTRSGDVDPSVPGYLERTAGLAPGDVDAVLNRESGLLALSGANDMREVWRRADAGEHGAQLALDLYCHRLRKYIGAYTAVLGRVDALVFTAGVGENDARIRERALAGLEHLGLALDPERNAAVASGEREVSPEGADTAVLVVPTDEELEIADEALELTTGRGG</sequence>
<dbReference type="KEGG" id="strr:EKD16_19300"/>
<evidence type="ECO:0000256" key="6">
    <source>
        <dbReference type="HAMAP-Rule" id="MF_00020"/>
    </source>
</evidence>
<dbReference type="HAMAP" id="MF_00020">
    <property type="entry name" value="Acetate_kinase"/>
    <property type="match status" value="1"/>
</dbReference>
<evidence type="ECO:0000313" key="9">
    <source>
        <dbReference type="Proteomes" id="UP000292235"/>
    </source>
</evidence>
<comment type="similarity">
    <text evidence="1 6 7">Belongs to the acetokinase family.</text>
</comment>
<evidence type="ECO:0000256" key="1">
    <source>
        <dbReference type="ARBA" id="ARBA00008748"/>
    </source>
</evidence>
<dbReference type="SUPFAM" id="SSF53067">
    <property type="entry name" value="Actin-like ATPase domain"/>
    <property type="match status" value="2"/>
</dbReference>
<dbReference type="CDD" id="cd24010">
    <property type="entry name" value="ASKHA_NBD_AcK_PK"/>
    <property type="match status" value="1"/>
</dbReference>
<evidence type="ECO:0000313" key="8">
    <source>
        <dbReference type="EMBL" id="QBI55623.1"/>
    </source>
</evidence>
<keyword evidence="6" id="KW-0963">Cytoplasm</keyword>
<feature type="binding site" evidence="6">
    <location>
        <position position="382"/>
    </location>
    <ligand>
        <name>Mg(2+)</name>
        <dbReference type="ChEBI" id="CHEBI:18420"/>
    </ligand>
</feature>
<dbReference type="GO" id="GO:0008776">
    <property type="term" value="F:acetate kinase activity"/>
    <property type="evidence" value="ECO:0007669"/>
    <property type="project" value="UniProtKB-UniRule"/>
</dbReference>
<organism evidence="8 9">
    <name type="scientific">Streptomonospora litoralis</name>
    <dbReference type="NCBI Taxonomy" id="2498135"/>
    <lineage>
        <taxon>Bacteria</taxon>
        <taxon>Bacillati</taxon>
        <taxon>Actinomycetota</taxon>
        <taxon>Actinomycetes</taxon>
        <taxon>Streptosporangiales</taxon>
        <taxon>Nocardiopsidaceae</taxon>
        <taxon>Streptomonospora</taxon>
    </lineage>
</organism>
<evidence type="ECO:0000256" key="4">
    <source>
        <dbReference type="ARBA" id="ARBA00022777"/>
    </source>
</evidence>
<feature type="binding site" evidence="6">
    <location>
        <position position="15"/>
    </location>
    <ligand>
        <name>ATP</name>
        <dbReference type="ChEBI" id="CHEBI:30616"/>
    </ligand>
</feature>